<evidence type="ECO:0000256" key="11">
    <source>
        <dbReference type="SAM" id="MobiDB-lite"/>
    </source>
</evidence>
<sequence length="491" mass="54863">MSTDKTDPSTPAHDTSSENTWTGPRRKWVPIVVLIACTVAAAGLTWLLTTIFTHQQESKHPFTQVVEITDTTYDPAVWGQNFPLQYEAYLRTAEMDEADKVPREPTEADPRLFVTHSKLETYPRLVNMWQGYPFSVDYREPRGHEYMLIDQQYTRRMLEFNQPGACLNCHASLPQIVDELGDGDRTAGWAAMNKLPYADAVQHAGGPIACIDCHDPQTMQLRITRPAFIDGIKKYMAGQGVADFDVNTDATTQQMRAYVCAQCHVEYYFAGDDKTLTFPWTKGLTVQDAIEFYDEIGWVDFTHADTGSPVLKAQHPDFETWSQGIHASNGVTCADCHMPYTREGAAKVSDHHVTSPMRNEASINASCLTCHHSTATEMKERVDTIQNRWYEAQDISFAAFDEFINDLAAATTNGTATEEQLDLARDYQRRASFLIDYTISENSRGFHAPAYAIAMLNQATDYSRKGQLAIRGVDVGPATGPVSSASPTPNR</sequence>
<keyword evidence="12" id="KW-0812">Transmembrane</keyword>
<evidence type="ECO:0000256" key="8">
    <source>
        <dbReference type="ARBA" id="ARBA00023002"/>
    </source>
</evidence>
<evidence type="ECO:0000256" key="12">
    <source>
        <dbReference type="SAM" id="Phobius"/>
    </source>
</evidence>
<dbReference type="GO" id="GO:0046872">
    <property type="term" value="F:metal ion binding"/>
    <property type="evidence" value="ECO:0007669"/>
    <property type="project" value="UniProtKB-KW"/>
</dbReference>
<evidence type="ECO:0000256" key="4">
    <source>
        <dbReference type="ARBA" id="ARBA00022617"/>
    </source>
</evidence>
<dbReference type="Pfam" id="PF02335">
    <property type="entry name" value="Cytochrom_C552"/>
    <property type="match status" value="1"/>
</dbReference>
<dbReference type="EMBL" id="AP028056">
    <property type="protein sequence ID" value="BEH02565.1"/>
    <property type="molecule type" value="Genomic_DNA"/>
</dbReference>
<evidence type="ECO:0000256" key="2">
    <source>
        <dbReference type="ARBA" id="ARBA00009288"/>
    </source>
</evidence>
<dbReference type="Gene3D" id="1.20.140.10">
    <property type="entry name" value="Butyryl-CoA Dehydrogenase, subunit A, domain 3"/>
    <property type="match status" value="1"/>
</dbReference>
<evidence type="ECO:0000256" key="3">
    <source>
        <dbReference type="ARBA" id="ARBA00011887"/>
    </source>
</evidence>
<dbReference type="GO" id="GO:0030288">
    <property type="term" value="C:outer membrane-bounded periplasmic space"/>
    <property type="evidence" value="ECO:0007669"/>
    <property type="project" value="TreeGrafter"/>
</dbReference>
<evidence type="ECO:0000256" key="9">
    <source>
        <dbReference type="ARBA" id="ARBA00023004"/>
    </source>
</evidence>
<keyword evidence="8" id="KW-0560">Oxidoreductase</keyword>
<dbReference type="KEGG" id="broo:brsh051_18460"/>
<dbReference type="RefSeq" id="WP_286264309.1">
    <property type="nucleotide sequence ID" value="NZ_AP028056.1"/>
</dbReference>
<organism evidence="13 14">
    <name type="scientific">Brooklawnia propionicigenes</name>
    <dbReference type="NCBI Taxonomy" id="3041175"/>
    <lineage>
        <taxon>Bacteria</taxon>
        <taxon>Bacillati</taxon>
        <taxon>Actinomycetota</taxon>
        <taxon>Actinomycetes</taxon>
        <taxon>Propionibacteriales</taxon>
        <taxon>Propionibacteriaceae</taxon>
        <taxon>Brooklawnia</taxon>
    </lineage>
</organism>
<feature type="region of interest" description="Disordered" evidence="11">
    <location>
        <begin position="1"/>
        <end position="21"/>
    </location>
</feature>
<evidence type="ECO:0000256" key="1">
    <source>
        <dbReference type="ARBA" id="ARBA00004196"/>
    </source>
</evidence>
<feature type="compositionally biased region" description="Polar residues" evidence="11">
    <location>
        <begin position="8"/>
        <end position="21"/>
    </location>
</feature>
<keyword evidence="4" id="KW-0349">Heme</keyword>
<dbReference type="GO" id="GO:0020037">
    <property type="term" value="F:heme binding"/>
    <property type="evidence" value="ECO:0007669"/>
    <property type="project" value="TreeGrafter"/>
</dbReference>
<comment type="catalytic activity">
    <reaction evidence="10">
        <text>6 Fe(III)-[cytochrome c] + NH4(+) + 2 H2O = 6 Fe(II)-[cytochrome c] + nitrite + 8 H(+)</text>
        <dbReference type="Rhea" id="RHEA:13089"/>
        <dbReference type="Rhea" id="RHEA-COMP:10350"/>
        <dbReference type="Rhea" id="RHEA-COMP:14399"/>
        <dbReference type="ChEBI" id="CHEBI:15377"/>
        <dbReference type="ChEBI" id="CHEBI:15378"/>
        <dbReference type="ChEBI" id="CHEBI:16301"/>
        <dbReference type="ChEBI" id="CHEBI:28938"/>
        <dbReference type="ChEBI" id="CHEBI:29033"/>
        <dbReference type="ChEBI" id="CHEBI:29034"/>
        <dbReference type="EC" id="1.7.2.2"/>
    </reaction>
</comment>
<dbReference type="AlphaFoldDB" id="A0AAN0KIM6"/>
<reference evidence="13" key="1">
    <citation type="journal article" date="2024" name="Int. J. Syst. Evol. Microbiol.">
        <title>Brooklawnia propionicigenes sp. nov., a facultatively anaerobic, propionate-producing bacterium isolated from a methanogenic reactor treating waste from cattle farms.</title>
        <authorList>
            <person name="Akita Y."/>
            <person name="Ueki A."/>
            <person name="Tonouchi A."/>
            <person name="Sugawara Y."/>
            <person name="Honma S."/>
            <person name="Kaku N."/>
            <person name="Ueki K."/>
        </authorList>
    </citation>
    <scope>NUCLEOTIDE SEQUENCE</scope>
    <source>
        <strain evidence="13">SH051</strain>
    </source>
</reference>
<evidence type="ECO:0000256" key="6">
    <source>
        <dbReference type="ARBA" id="ARBA00022729"/>
    </source>
</evidence>
<protein>
    <recommendedName>
        <fullName evidence="3">nitrite reductase (cytochrome; ammonia-forming)</fullName>
        <ecNumber evidence="3">1.7.2.2</ecNumber>
    </recommendedName>
</protein>
<keyword evidence="12" id="KW-1133">Transmembrane helix</keyword>
<gene>
    <name evidence="13" type="ORF">brsh051_18460</name>
</gene>
<evidence type="ECO:0000256" key="10">
    <source>
        <dbReference type="ARBA" id="ARBA00049131"/>
    </source>
</evidence>
<comment type="similarity">
    <text evidence="2">Belongs to the cytochrome c-552 family.</text>
</comment>
<proteinExistence type="inferred from homology"/>
<dbReference type="SUPFAM" id="SSF48695">
    <property type="entry name" value="Multiheme cytochromes"/>
    <property type="match status" value="1"/>
</dbReference>
<dbReference type="InterPro" id="IPR003321">
    <property type="entry name" value="Cyt_c552"/>
</dbReference>
<dbReference type="PANTHER" id="PTHR30633">
    <property type="entry name" value="CYTOCHROME C-552 RESPIRATORY NITRITE REDUCTASE"/>
    <property type="match status" value="1"/>
</dbReference>
<comment type="subcellular location">
    <subcellularLocation>
        <location evidence="1">Cell envelope</location>
    </subcellularLocation>
</comment>
<evidence type="ECO:0000313" key="14">
    <source>
        <dbReference type="Proteomes" id="UP001431656"/>
    </source>
</evidence>
<keyword evidence="5" id="KW-0479">Metal-binding</keyword>
<feature type="transmembrane region" description="Helical" evidence="12">
    <location>
        <begin position="28"/>
        <end position="49"/>
    </location>
</feature>
<dbReference type="PANTHER" id="PTHR30633:SF0">
    <property type="entry name" value="CYTOCHROME C-552"/>
    <property type="match status" value="1"/>
</dbReference>
<keyword evidence="7" id="KW-0106">Calcium</keyword>
<dbReference type="Gene3D" id="1.10.1130.10">
    <property type="entry name" value="Flavocytochrome C3, Chain A"/>
    <property type="match status" value="1"/>
</dbReference>
<keyword evidence="12" id="KW-0472">Membrane</keyword>
<keyword evidence="6" id="KW-0732">Signal</keyword>
<dbReference type="PIRSF" id="PIRSF000243">
    <property type="entry name" value="Cyt_c552"/>
    <property type="match status" value="1"/>
</dbReference>
<dbReference type="CDD" id="cd00548">
    <property type="entry name" value="NrfA-like"/>
    <property type="match status" value="1"/>
</dbReference>
<dbReference type="GO" id="GO:0042279">
    <property type="term" value="F:nitrite reductase (cytochrome, ammonia-forming) activity"/>
    <property type="evidence" value="ECO:0007669"/>
    <property type="project" value="UniProtKB-EC"/>
</dbReference>
<accession>A0AAN0KIM6</accession>
<dbReference type="InterPro" id="IPR036280">
    <property type="entry name" value="Multihaem_cyt_sf"/>
</dbReference>
<evidence type="ECO:0000313" key="13">
    <source>
        <dbReference type="EMBL" id="BEH02565.1"/>
    </source>
</evidence>
<keyword evidence="9" id="KW-0408">Iron</keyword>
<evidence type="ECO:0000256" key="7">
    <source>
        <dbReference type="ARBA" id="ARBA00022837"/>
    </source>
</evidence>
<dbReference type="Proteomes" id="UP001431656">
    <property type="component" value="Chromosome"/>
</dbReference>
<evidence type="ECO:0000256" key="5">
    <source>
        <dbReference type="ARBA" id="ARBA00022723"/>
    </source>
</evidence>
<keyword evidence="14" id="KW-1185">Reference proteome</keyword>
<dbReference type="EC" id="1.7.2.2" evidence="3"/>
<name>A0AAN0KIM6_9ACTN</name>
<dbReference type="GO" id="GO:0019645">
    <property type="term" value="P:anaerobic electron transport chain"/>
    <property type="evidence" value="ECO:0007669"/>
    <property type="project" value="TreeGrafter"/>
</dbReference>